<protein>
    <recommendedName>
        <fullName evidence="2">Formin GTPase-binding domain-containing protein</fullName>
    </recommendedName>
</protein>
<dbReference type="FunFam" id="1.10.20.40:FF:000001">
    <property type="entry name" value="Diaphanous related formin 2"/>
    <property type="match status" value="1"/>
</dbReference>
<organism evidence="3 4">
    <name type="scientific">Poecilia latipinna</name>
    <name type="common">sailfin molly</name>
    <dbReference type="NCBI Taxonomy" id="48699"/>
    <lineage>
        <taxon>Eukaryota</taxon>
        <taxon>Metazoa</taxon>
        <taxon>Chordata</taxon>
        <taxon>Craniata</taxon>
        <taxon>Vertebrata</taxon>
        <taxon>Euteleostomi</taxon>
        <taxon>Actinopterygii</taxon>
        <taxon>Neopterygii</taxon>
        <taxon>Teleostei</taxon>
        <taxon>Neoteleostei</taxon>
        <taxon>Acanthomorphata</taxon>
        <taxon>Ovalentaria</taxon>
        <taxon>Atherinomorphae</taxon>
        <taxon>Cyprinodontiformes</taxon>
        <taxon>Poeciliidae</taxon>
        <taxon>Poeciliinae</taxon>
        <taxon>Poecilia</taxon>
    </lineage>
</organism>
<dbReference type="Pfam" id="PF06371">
    <property type="entry name" value="Drf_GBD"/>
    <property type="match status" value="1"/>
</dbReference>
<dbReference type="PANTHER" id="PTHR45691">
    <property type="entry name" value="PROTEIN DIAPHANOUS"/>
    <property type="match status" value="1"/>
</dbReference>
<sequence>MSGFKVFDFPFILPLHLLAVLTIGVFYVYSKLCTTKSCEQDIFQLAKAHKAFIPGGLDHFFLPLHRLLLKYFHFSNVVFFQRDRITSFRKTGTKKEKPFIQHPTDPISTQAELPQPQPFFDERSMNLSEKEIVDLFEKMMEDMNLNEDRKAPLRGKELAIKREMVVQYISATAKSVSVTINKCFKSVFHFLKLGTVERRNCISAV</sequence>
<dbReference type="GO" id="GO:0031267">
    <property type="term" value="F:small GTPase binding"/>
    <property type="evidence" value="ECO:0007669"/>
    <property type="project" value="InterPro"/>
</dbReference>
<accession>A0A3B3TXR3</accession>
<keyword evidence="1" id="KW-0812">Transmembrane</keyword>
<dbReference type="InterPro" id="IPR051412">
    <property type="entry name" value="Formin_Homology_Diaphanous_sf"/>
</dbReference>
<keyword evidence="4" id="KW-1185">Reference proteome</keyword>
<keyword evidence="1" id="KW-1133">Transmembrane helix</keyword>
<dbReference type="Proteomes" id="UP000261500">
    <property type="component" value="Unplaced"/>
</dbReference>
<dbReference type="STRING" id="48699.ENSPLAP00000005408"/>
<dbReference type="Ensembl" id="ENSPLAT00000007998.1">
    <property type="protein sequence ID" value="ENSPLAP00000005408.1"/>
    <property type="gene ID" value="ENSPLAG00000007315.1"/>
</dbReference>
<evidence type="ECO:0000313" key="3">
    <source>
        <dbReference type="Ensembl" id="ENSPLAP00000005408.1"/>
    </source>
</evidence>
<feature type="transmembrane region" description="Helical" evidence="1">
    <location>
        <begin position="7"/>
        <end position="29"/>
    </location>
</feature>
<evidence type="ECO:0000256" key="1">
    <source>
        <dbReference type="SAM" id="Phobius"/>
    </source>
</evidence>
<dbReference type="SUPFAM" id="SSF48371">
    <property type="entry name" value="ARM repeat"/>
    <property type="match status" value="1"/>
</dbReference>
<dbReference type="GO" id="GO:0003779">
    <property type="term" value="F:actin binding"/>
    <property type="evidence" value="ECO:0007669"/>
    <property type="project" value="InterPro"/>
</dbReference>
<dbReference type="InterPro" id="IPR010473">
    <property type="entry name" value="GTPase-bd"/>
</dbReference>
<dbReference type="InterPro" id="IPR044933">
    <property type="entry name" value="DIA_GBD_sf"/>
</dbReference>
<reference evidence="3" key="1">
    <citation type="submission" date="2025-08" db="UniProtKB">
        <authorList>
            <consortium name="Ensembl"/>
        </authorList>
    </citation>
    <scope>IDENTIFICATION</scope>
</reference>
<dbReference type="GO" id="GO:0030041">
    <property type="term" value="P:actin filament polymerization"/>
    <property type="evidence" value="ECO:0007669"/>
    <property type="project" value="TreeGrafter"/>
</dbReference>
<keyword evidence="1" id="KW-0472">Membrane</keyword>
<name>A0A3B3TXR3_9TELE</name>
<evidence type="ECO:0000313" key="4">
    <source>
        <dbReference type="Proteomes" id="UP000261500"/>
    </source>
</evidence>
<dbReference type="GO" id="GO:0005884">
    <property type="term" value="C:actin filament"/>
    <property type="evidence" value="ECO:0007669"/>
    <property type="project" value="TreeGrafter"/>
</dbReference>
<feature type="domain" description="Formin GTPase-binding" evidence="2">
    <location>
        <begin position="127"/>
        <end position="176"/>
    </location>
</feature>
<dbReference type="InterPro" id="IPR016024">
    <property type="entry name" value="ARM-type_fold"/>
</dbReference>
<proteinExistence type="predicted"/>
<dbReference type="Gene3D" id="1.10.20.40">
    <property type="entry name" value="Formin, diaphanous GTPase-binding domain"/>
    <property type="match status" value="1"/>
</dbReference>
<evidence type="ECO:0000259" key="2">
    <source>
        <dbReference type="Pfam" id="PF06371"/>
    </source>
</evidence>
<dbReference type="AlphaFoldDB" id="A0A3B3TXR3"/>
<dbReference type="PANTHER" id="PTHR45691:SF3">
    <property type="entry name" value="PROTEIN DIAPHANOUS HOMOLOG 2"/>
    <property type="match status" value="1"/>
</dbReference>
<reference evidence="3" key="2">
    <citation type="submission" date="2025-09" db="UniProtKB">
        <authorList>
            <consortium name="Ensembl"/>
        </authorList>
    </citation>
    <scope>IDENTIFICATION</scope>
</reference>
<dbReference type="GeneTree" id="ENSGT00940000157822"/>